<evidence type="ECO:0000313" key="3">
    <source>
        <dbReference type="Proteomes" id="UP001148838"/>
    </source>
</evidence>
<sequence length="129" mass="15060">MACADLQKGQLKALKETSKKKSKLMWLCYDCKQDFPMFKAGKSMQKDLEALRADINERLDIMTNAVNRLQENSMRNTRGTDIKITPSQPETKWKAPCPPEEQKQEKRTNEHQTKDTDERTGTQRRRSTR</sequence>
<protein>
    <submittedName>
        <fullName evidence="2">Uncharacterized protein</fullName>
    </submittedName>
</protein>
<evidence type="ECO:0000313" key="2">
    <source>
        <dbReference type="EMBL" id="KAJ4429270.1"/>
    </source>
</evidence>
<gene>
    <name evidence="2" type="ORF">ANN_26273</name>
</gene>
<feature type="region of interest" description="Disordered" evidence="1">
    <location>
        <begin position="70"/>
        <end position="129"/>
    </location>
</feature>
<feature type="compositionally biased region" description="Polar residues" evidence="1">
    <location>
        <begin position="70"/>
        <end position="90"/>
    </location>
</feature>
<dbReference type="EMBL" id="JAJSOF020000036">
    <property type="protein sequence ID" value="KAJ4429270.1"/>
    <property type="molecule type" value="Genomic_DNA"/>
</dbReference>
<reference evidence="2 3" key="1">
    <citation type="journal article" date="2022" name="Allergy">
        <title>Genome assembly and annotation of Periplaneta americana reveal a comprehensive cockroach allergen profile.</title>
        <authorList>
            <person name="Wang L."/>
            <person name="Xiong Q."/>
            <person name="Saelim N."/>
            <person name="Wang L."/>
            <person name="Nong W."/>
            <person name="Wan A.T."/>
            <person name="Shi M."/>
            <person name="Liu X."/>
            <person name="Cao Q."/>
            <person name="Hui J.H.L."/>
            <person name="Sookrung N."/>
            <person name="Leung T.F."/>
            <person name="Tungtrongchitr A."/>
            <person name="Tsui S.K.W."/>
        </authorList>
    </citation>
    <scope>NUCLEOTIDE SEQUENCE [LARGE SCALE GENOMIC DNA]</scope>
    <source>
        <strain evidence="2">PWHHKU_190912</strain>
    </source>
</reference>
<evidence type="ECO:0000256" key="1">
    <source>
        <dbReference type="SAM" id="MobiDB-lite"/>
    </source>
</evidence>
<comment type="caution">
    <text evidence="2">The sequence shown here is derived from an EMBL/GenBank/DDBJ whole genome shotgun (WGS) entry which is preliminary data.</text>
</comment>
<keyword evidence="3" id="KW-1185">Reference proteome</keyword>
<name>A0ABQ8S696_PERAM</name>
<dbReference type="Proteomes" id="UP001148838">
    <property type="component" value="Unassembled WGS sequence"/>
</dbReference>
<organism evidence="2 3">
    <name type="scientific">Periplaneta americana</name>
    <name type="common">American cockroach</name>
    <name type="synonym">Blatta americana</name>
    <dbReference type="NCBI Taxonomy" id="6978"/>
    <lineage>
        <taxon>Eukaryota</taxon>
        <taxon>Metazoa</taxon>
        <taxon>Ecdysozoa</taxon>
        <taxon>Arthropoda</taxon>
        <taxon>Hexapoda</taxon>
        <taxon>Insecta</taxon>
        <taxon>Pterygota</taxon>
        <taxon>Neoptera</taxon>
        <taxon>Polyneoptera</taxon>
        <taxon>Dictyoptera</taxon>
        <taxon>Blattodea</taxon>
        <taxon>Blattoidea</taxon>
        <taxon>Blattidae</taxon>
        <taxon>Blattinae</taxon>
        <taxon>Periplaneta</taxon>
    </lineage>
</organism>
<feature type="compositionally biased region" description="Basic and acidic residues" evidence="1">
    <location>
        <begin position="100"/>
        <end position="121"/>
    </location>
</feature>
<accession>A0ABQ8S696</accession>
<proteinExistence type="predicted"/>